<evidence type="ECO:0000313" key="2">
    <source>
        <dbReference type="Proteomes" id="UP000821865"/>
    </source>
</evidence>
<accession>A0ACB8CA37</accession>
<dbReference type="Proteomes" id="UP000821865">
    <property type="component" value="Chromosome 8"/>
</dbReference>
<evidence type="ECO:0000313" key="1">
    <source>
        <dbReference type="EMBL" id="KAH7937724.1"/>
    </source>
</evidence>
<sequence length="118" mass="13429">MKHRSSAQIGSDEQRETTATVADGLFFTPCLQHSGQSASHTRFRGIRTSKPCGPDAFHAFYTALVLPTLEYCSSVWNPFQVRLTNMLESVQHRTNRTLFIRLGCGRDVLPRYEARLQR</sequence>
<gene>
    <name evidence="1" type="ORF">HPB49_015084</name>
</gene>
<keyword evidence="2" id="KW-1185">Reference proteome</keyword>
<organism evidence="1 2">
    <name type="scientific">Dermacentor silvarum</name>
    <name type="common">Tick</name>
    <dbReference type="NCBI Taxonomy" id="543639"/>
    <lineage>
        <taxon>Eukaryota</taxon>
        <taxon>Metazoa</taxon>
        <taxon>Ecdysozoa</taxon>
        <taxon>Arthropoda</taxon>
        <taxon>Chelicerata</taxon>
        <taxon>Arachnida</taxon>
        <taxon>Acari</taxon>
        <taxon>Parasitiformes</taxon>
        <taxon>Ixodida</taxon>
        <taxon>Ixodoidea</taxon>
        <taxon>Ixodidae</taxon>
        <taxon>Rhipicephalinae</taxon>
        <taxon>Dermacentor</taxon>
    </lineage>
</organism>
<comment type="caution">
    <text evidence="1">The sequence shown here is derived from an EMBL/GenBank/DDBJ whole genome shotgun (WGS) entry which is preliminary data.</text>
</comment>
<name>A0ACB8CA37_DERSI</name>
<proteinExistence type="predicted"/>
<protein>
    <submittedName>
        <fullName evidence="1">Uncharacterized protein</fullName>
    </submittedName>
</protein>
<dbReference type="EMBL" id="CM023477">
    <property type="protein sequence ID" value="KAH7937724.1"/>
    <property type="molecule type" value="Genomic_DNA"/>
</dbReference>
<reference evidence="1" key="1">
    <citation type="submission" date="2020-05" db="EMBL/GenBank/DDBJ databases">
        <title>Large-scale comparative analyses of tick genomes elucidate their genetic diversity and vector capacities.</title>
        <authorList>
            <person name="Jia N."/>
            <person name="Wang J."/>
            <person name="Shi W."/>
            <person name="Du L."/>
            <person name="Sun Y."/>
            <person name="Zhan W."/>
            <person name="Jiang J."/>
            <person name="Wang Q."/>
            <person name="Zhang B."/>
            <person name="Ji P."/>
            <person name="Sakyi L.B."/>
            <person name="Cui X."/>
            <person name="Yuan T."/>
            <person name="Jiang B."/>
            <person name="Yang W."/>
            <person name="Lam T.T.-Y."/>
            <person name="Chang Q."/>
            <person name="Ding S."/>
            <person name="Wang X."/>
            <person name="Zhu J."/>
            <person name="Ruan X."/>
            <person name="Zhao L."/>
            <person name="Wei J."/>
            <person name="Que T."/>
            <person name="Du C."/>
            <person name="Cheng J."/>
            <person name="Dai P."/>
            <person name="Han X."/>
            <person name="Huang E."/>
            <person name="Gao Y."/>
            <person name="Liu J."/>
            <person name="Shao H."/>
            <person name="Ye R."/>
            <person name="Li L."/>
            <person name="Wei W."/>
            <person name="Wang X."/>
            <person name="Wang C."/>
            <person name="Yang T."/>
            <person name="Huo Q."/>
            <person name="Li W."/>
            <person name="Guo W."/>
            <person name="Chen H."/>
            <person name="Zhou L."/>
            <person name="Ni X."/>
            <person name="Tian J."/>
            <person name="Zhou Y."/>
            <person name="Sheng Y."/>
            <person name="Liu T."/>
            <person name="Pan Y."/>
            <person name="Xia L."/>
            <person name="Li J."/>
            <person name="Zhao F."/>
            <person name="Cao W."/>
        </authorList>
    </citation>
    <scope>NUCLEOTIDE SEQUENCE</scope>
    <source>
        <strain evidence="1">Dsil-2018</strain>
    </source>
</reference>